<evidence type="ECO:0000256" key="1">
    <source>
        <dbReference type="SAM" id="MobiDB-lite"/>
    </source>
</evidence>
<keyword evidence="2" id="KW-1133">Transmembrane helix</keyword>
<organism evidence="3 4">
    <name type="scientific">Caerostris extrusa</name>
    <name type="common">Bark spider</name>
    <name type="synonym">Caerostris bankana</name>
    <dbReference type="NCBI Taxonomy" id="172846"/>
    <lineage>
        <taxon>Eukaryota</taxon>
        <taxon>Metazoa</taxon>
        <taxon>Ecdysozoa</taxon>
        <taxon>Arthropoda</taxon>
        <taxon>Chelicerata</taxon>
        <taxon>Arachnida</taxon>
        <taxon>Araneae</taxon>
        <taxon>Araneomorphae</taxon>
        <taxon>Entelegynae</taxon>
        <taxon>Araneoidea</taxon>
        <taxon>Araneidae</taxon>
        <taxon>Caerostris</taxon>
    </lineage>
</organism>
<gene>
    <name evidence="3" type="ORF">CEXT_678281</name>
</gene>
<keyword evidence="2" id="KW-0812">Transmembrane</keyword>
<comment type="caution">
    <text evidence="3">The sequence shown here is derived from an EMBL/GenBank/DDBJ whole genome shotgun (WGS) entry which is preliminary data.</text>
</comment>
<dbReference type="EMBL" id="BPLR01014949">
    <property type="protein sequence ID" value="GIY72460.1"/>
    <property type="molecule type" value="Genomic_DNA"/>
</dbReference>
<evidence type="ECO:0000313" key="3">
    <source>
        <dbReference type="EMBL" id="GIY72460.1"/>
    </source>
</evidence>
<name>A0AAV4VQ20_CAEEX</name>
<feature type="region of interest" description="Disordered" evidence="1">
    <location>
        <begin position="1"/>
        <end position="41"/>
    </location>
</feature>
<keyword evidence="2" id="KW-0472">Membrane</keyword>
<protein>
    <submittedName>
        <fullName evidence="3">Uncharacterized protein</fullName>
    </submittedName>
</protein>
<keyword evidence="4" id="KW-1185">Reference proteome</keyword>
<dbReference type="AlphaFoldDB" id="A0AAV4VQ20"/>
<evidence type="ECO:0000313" key="4">
    <source>
        <dbReference type="Proteomes" id="UP001054945"/>
    </source>
</evidence>
<sequence>MFYEDSQHGFLKSKAASQRPNIKAHPPCSKKTKTFLPPPMQNSLLHSLPKVDCDSLIKISRRDISMYRKKQHKYIALQTVRLLVIVSLITWTLDPYGPRISGLCEAIRN</sequence>
<evidence type="ECO:0000256" key="2">
    <source>
        <dbReference type="SAM" id="Phobius"/>
    </source>
</evidence>
<accession>A0AAV4VQ20</accession>
<dbReference type="Proteomes" id="UP001054945">
    <property type="component" value="Unassembled WGS sequence"/>
</dbReference>
<proteinExistence type="predicted"/>
<reference evidence="3 4" key="1">
    <citation type="submission" date="2021-06" db="EMBL/GenBank/DDBJ databases">
        <title>Caerostris extrusa draft genome.</title>
        <authorList>
            <person name="Kono N."/>
            <person name="Arakawa K."/>
        </authorList>
    </citation>
    <scope>NUCLEOTIDE SEQUENCE [LARGE SCALE GENOMIC DNA]</scope>
</reference>
<feature type="transmembrane region" description="Helical" evidence="2">
    <location>
        <begin position="74"/>
        <end position="93"/>
    </location>
</feature>